<keyword evidence="16" id="KW-1185">Reference proteome</keyword>
<feature type="compositionally biased region" description="Low complexity" evidence="14">
    <location>
        <begin position="459"/>
        <end position="525"/>
    </location>
</feature>
<comment type="subcellular location">
    <subcellularLocation>
        <location evidence="3">Cytoplasm</location>
    </subcellularLocation>
    <subcellularLocation>
        <location evidence="2">Mitochondrion matrix</location>
    </subcellularLocation>
    <subcellularLocation>
        <location evidence="1">Mitochondrion outer membrane</location>
    </subcellularLocation>
</comment>
<sequence>MAESLRRLVNIASFSILQEKLERWLDDYHVNSCDQNVARCCEIIELNAKVQGQIFKLLSLCASEGGMYGGAGAIKSRLLPWLGQSFFASGGSVTADTSLSVLAEAASKDREINELQDQYERSIVDLEDNLRVTNIENDNLRTDLAEAQDELDRTKRESTSEKMFNESEIRDLRNKLALAEDENRNLREKSGLLDDYERQLRILREEIAILTGERNSVLKHRSHVPLYQHTHSSTQSIVNGDMSDTYRSLPRVSSPLSPDDVTQRVRQQNLITRFNDMFAQDRLDAMDILRRYSDDHENNQRIVFAALVEAFASAKLAFRQFKLKVRSNLAATHVGPDTLEEAVQDYINRNTDLYDLPSLQADVVRALNRNIKIFLPADISYNIIGTFIREACKLAWQMSALAHPLDIAVSSDAELFDDYKYRRSYDSEYTAPLVNHHIWACLQQGTKVIVKGEACTRRGASLGSPRRSRSPTRSMSPTRSYSPSRARSRSPSPRRIGSPMDLNSSLSASFSGRSSPSARPGSSHGSTRHYTSSIAPSHVSDAY</sequence>
<dbReference type="Pfam" id="PF16026">
    <property type="entry name" value="MIEAP"/>
    <property type="match status" value="1"/>
</dbReference>
<keyword evidence="10" id="KW-0496">Mitochondrion</keyword>
<dbReference type="GO" id="GO:0005759">
    <property type="term" value="C:mitochondrial matrix"/>
    <property type="evidence" value="ECO:0007669"/>
    <property type="project" value="UniProtKB-SubCell"/>
</dbReference>
<evidence type="ECO:0000256" key="13">
    <source>
        <dbReference type="SAM" id="Coils"/>
    </source>
</evidence>
<evidence type="ECO:0000256" key="12">
    <source>
        <dbReference type="ARBA" id="ARBA00032687"/>
    </source>
</evidence>
<feature type="coiled-coil region" evidence="13">
    <location>
        <begin position="116"/>
        <end position="213"/>
    </location>
</feature>
<dbReference type="GO" id="GO:0035694">
    <property type="term" value="P:mitochondrial protein catabolic process"/>
    <property type="evidence" value="ECO:0007669"/>
    <property type="project" value="InterPro"/>
</dbReference>
<dbReference type="OrthoDB" id="5966837at2759"/>
<comment type="similarity">
    <text evidence="4">Belongs to the MIEAP family.</text>
</comment>
<dbReference type="InterPro" id="IPR026169">
    <property type="entry name" value="MIEAP"/>
</dbReference>
<organism evidence="16 17">
    <name type="scientific">Lingula anatina</name>
    <name type="common">Brachiopod</name>
    <name type="synonym">Lingula unguis</name>
    <dbReference type="NCBI Taxonomy" id="7574"/>
    <lineage>
        <taxon>Eukaryota</taxon>
        <taxon>Metazoa</taxon>
        <taxon>Spiralia</taxon>
        <taxon>Lophotrochozoa</taxon>
        <taxon>Brachiopoda</taxon>
        <taxon>Linguliformea</taxon>
        <taxon>Lingulata</taxon>
        <taxon>Lingulida</taxon>
        <taxon>Linguloidea</taxon>
        <taxon>Lingulidae</taxon>
        <taxon>Lingula</taxon>
    </lineage>
</organism>
<dbReference type="Proteomes" id="UP000085678">
    <property type="component" value="Unplaced"/>
</dbReference>
<evidence type="ECO:0000256" key="3">
    <source>
        <dbReference type="ARBA" id="ARBA00004496"/>
    </source>
</evidence>
<evidence type="ECO:0000256" key="14">
    <source>
        <dbReference type="SAM" id="MobiDB-lite"/>
    </source>
</evidence>
<accession>A0A1S3K339</accession>
<protein>
    <recommendedName>
        <fullName evidence="5">Mitochondria-eating protein</fullName>
    </recommendedName>
    <alternativeName>
        <fullName evidence="12">Spermatogenesis-associated protein 18</fullName>
    </alternativeName>
</protein>
<evidence type="ECO:0000256" key="6">
    <source>
        <dbReference type="ARBA" id="ARBA00022490"/>
    </source>
</evidence>
<feature type="domain" description="Mitochondria-eating protein C-terminal" evidence="15">
    <location>
        <begin position="266"/>
        <end position="456"/>
    </location>
</feature>
<dbReference type="PANTHER" id="PTHR21771:SF0">
    <property type="entry name" value="MITOCHONDRIA-EATING PROTEIN"/>
    <property type="match status" value="1"/>
</dbReference>
<evidence type="ECO:0000256" key="1">
    <source>
        <dbReference type="ARBA" id="ARBA00004294"/>
    </source>
</evidence>
<keyword evidence="11" id="KW-0472">Membrane</keyword>
<evidence type="ECO:0000256" key="8">
    <source>
        <dbReference type="ARBA" id="ARBA00023054"/>
    </source>
</evidence>
<evidence type="ECO:0000256" key="5">
    <source>
        <dbReference type="ARBA" id="ARBA00019863"/>
    </source>
</evidence>
<dbReference type="InterPro" id="IPR031981">
    <property type="entry name" value="MIEAP_C"/>
</dbReference>
<reference evidence="17" key="1">
    <citation type="submission" date="2025-08" db="UniProtKB">
        <authorList>
            <consortium name="RefSeq"/>
        </authorList>
    </citation>
    <scope>IDENTIFICATION</scope>
    <source>
        <tissue evidence="17">Gonads</tissue>
    </source>
</reference>
<keyword evidence="6" id="KW-0963">Cytoplasm</keyword>
<dbReference type="PANTHER" id="PTHR21771">
    <property type="entry name" value="MITOCHONDRIA-EATING PROTEIN-RELATED"/>
    <property type="match status" value="1"/>
</dbReference>
<evidence type="ECO:0000256" key="11">
    <source>
        <dbReference type="ARBA" id="ARBA00023136"/>
    </source>
</evidence>
<evidence type="ECO:0000313" key="16">
    <source>
        <dbReference type="Proteomes" id="UP000085678"/>
    </source>
</evidence>
<evidence type="ECO:0000256" key="7">
    <source>
        <dbReference type="ARBA" id="ARBA00022787"/>
    </source>
</evidence>
<keyword evidence="9" id="KW-0446">Lipid-binding</keyword>
<dbReference type="GeneID" id="106169214"/>
<dbReference type="RefSeq" id="XP_023931204.1">
    <property type="nucleotide sequence ID" value="XM_024075436.1"/>
</dbReference>
<evidence type="ECO:0000259" key="15">
    <source>
        <dbReference type="Pfam" id="PF16026"/>
    </source>
</evidence>
<keyword evidence="8 13" id="KW-0175">Coiled coil</keyword>
<keyword evidence="7" id="KW-1000">Mitochondrion outer membrane</keyword>
<dbReference type="GO" id="GO:0035695">
    <property type="term" value="P:mitophagy by internal vacuole formation"/>
    <property type="evidence" value="ECO:0007669"/>
    <property type="project" value="TreeGrafter"/>
</dbReference>
<evidence type="ECO:0000256" key="10">
    <source>
        <dbReference type="ARBA" id="ARBA00023128"/>
    </source>
</evidence>
<dbReference type="GO" id="GO:0005741">
    <property type="term" value="C:mitochondrial outer membrane"/>
    <property type="evidence" value="ECO:0007669"/>
    <property type="project" value="UniProtKB-SubCell"/>
</dbReference>
<evidence type="ECO:0000313" key="17">
    <source>
        <dbReference type="RefSeq" id="XP_023931204.1"/>
    </source>
</evidence>
<name>A0A1S3K339_LINAN</name>
<evidence type="ECO:0000256" key="9">
    <source>
        <dbReference type="ARBA" id="ARBA00023121"/>
    </source>
</evidence>
<feature type="region of interest" description="Disordered" evidence="14">
    <location>
        <begin position="459"/>
        <end position="543"/>
    </location>
</feature>
<dbReference type="GO" id="GO:0008289">
    <property type="term" value="F:lipid binding"/>
    <property type="evidence" value="ECO:0007669"/>
    <property type="project" value="UniProtKB-KW"/>
</dbReference>
<evidence type="ECO:0000256" key="2">
    <source>
        <dbReference type="ARBA" id="ARBA00004305"/>
    </source>
</evidence>
<gene>
    <name evidence="17" type="primary">LOC106169214</name>
</gene>
<proteinExistence type="inferred from homology"/>
<evidence type="ECO:0000256" key="4">
    <source>
        <dbReference type="ARBA" id="ARBA00008233"/>
    </source>
</evidence>
<dbReference type="AlphaFoldDB" id="A0A1S3K339"/>